<reference evidence="1 2" key="1">
    <citation type="submission" date="2024-05" db="EMBL/GenBank/DDBJ databases">
        <title>Sphingomonas sp. HF-S3 16S ribosomal RNA gene Genome sequencing and assembly.</title>
        <authorList>
            <person name="Lee H."/>
        </authorList>
    </citation>
    <scope>NUCLEOTIDE SEQUENCE [LARGE SCALE GENOMIC DNA]</scope>
    <source>
        <strain evidence="1 2">HF-S3</strain>
    </source>
</reference>
<keyword evidence="1" id="KW-0378">Hydrolase</keyword>
<dbReference type="EMBL" id="JBDIZK010000007">
    <property type="protein sequence ID" value="MEN3748158.1"/>
    <property type="molecule type" value="Genomic_DNA"/>
</dbReference>
<evidence type="ECO:0000313" key="1">
    <source>
        <dbReference type="EMBL" id="MEN3748158.1"/>
    </source>
</evidence>
<evidence type="ECO:0000313" key="2">
    <source>
        <dbReference type="Proteomes" id="UP001427805"/>
    </source>
</evidence>
<dbReference type="Pfam" id="PF06821">
    <property type="entry name" value="Ser_hydrolase"/>
    <property type="match status" value="1"/>
</dbReference>
<protein>
    <submittedName>
        <fullName evidence="1">Alpha/beta hydrolase</fullName>
    </submittedName>
</protein>
<dbReference type="RefSeq" id="WP_346247169.1">
    <property type="nucleotide sequence ID" value="NZ_JBDIZK010000007.1"/>
</dbReference>
<dbReference type="InterPro" id="IPR010662">
    <property type="entry name" value="RBBP9/YdeN"/>
</dbReference>
<dbReference type="InterPro" id="IPR029058">
    <property type="entry name" value="AB_hydrolase_fold"/>
</dbReference>
<dbReference type="Proteomes" id="UP001427805">
    <property type="component" value="Unassembled WGS sequence"/>
</dbReference>
<dbReference type="GO" id="GO:0016787">
    <property type="term" value="F:hydrolase activity"/>
    <property type="evidence" value="ECO:0007669"/>
    <property type="project" value="UniProtKB-KW"/>
</dbReference>
<name>A0ABV0B9C1_9SPHN</name>
<gene>
    <name evidence="1" type="ORF">TPR58_13360</name>
</gene>
<accession>A0ABV0B9C1</accession>
<dbReference type="Gene3D" id="3.40.50.1820">
    <property type="entry name" value="alpha/beta hydrolase"/>
    <property type="match status" value="1"/>
</dbReference>
<keyword evidence="2" id="KW-1185">Reference proteome</keyword>
<sequence length="198" mass="21524">MTAMTMPISDLFSVVTLSDPANRAPSWKALLGWPDRGDAHLDHHARTDAQRNLWASRLDDAVTRSPRPVLLVAEGESCHATAWWARLSPASYVSKVAGALLFAPRGDAETAQKFLSPRVVLPFPSAVVDGHAPRHADDLQALAASWGSRFVEAGPVSIAAREPAQEPAWQQAHGLLMRLTANMVDRKLRVAETLGIRL</sequence>
<comment type="caution">
    <text evidence="1">The sequence shown here is derived from an EMBL/GenBank/DDBJ whole genome shotgun (WGS) entry which is preliminary data.</text>
</comment>
<proteinExistence type="predicted"/>
<organism evidence="1 2">
    <name type="scientific">Sphingomonas rustica</name>
    <dbReference type="NCBI Taxonomy" id="3103142"/>
    <lineage>
        <taxon>Bacteria</taxon>
        <taxon>Pseudomonadati</taxon>
        <taxon>Pseudomonadota</taxon>
        <taxon>Alphaproteobacteria</taxon>
        <taxon>Sphingomonadales</taxon>
        <taxon>Sphingomonadaceae</taxon>
        <taxon>Sphingomonas</taxon>
    </lineage>
</organism>